<feature type="region of interest" description="Disordered" evidence="1">
    <location>
        <begin position="575"/>
        <end position="609"/>
    </location>
</feature>
<proteinExistence type="predicted"/>
<dbReference type="OrthoDB" id="10671700at2759"/>
<dbReference type="EMBL" id="ML996203">
    <property type="protein sequence ID" value="KAF2731086.1"/>
    <property type="molecule type" value="Genomic_DNA"/>
</dbReference>
<accession>A0A9P4UZG4</accession>
<dbReference type="Proteomes" id="UP000799444">
    <property type="component" value="Unassembled WGS sequence"/>
</dbReference>
<evidence type="ECO:0000313" key="2">
    <source>
        <dbReference type="EMBL" id="KAF2731086.1"/>
    </source>
</evidence>
<organism evidence="2 3">
    <name type="scientific">Polyplosphaeria fusca</name>
    <dbReference type="NCBI Taxonomy" id="682080"/>
    <lineage>
        <taxon>Eukaryota</taxon>
        <taxon>Fungi</taxon>
        <taxon>Dikarya</taxon>
        <taxon>Ascomycota</taxon>
        <taxon>Pezizomycotina</taxon>
        <taxon>Dothideomycetes</taxon>
        <taxon>Pleosporomycetidae</taxon>
        <taxon>Pleosporales</taxon>
        <taxon>Tetraplosphaeriaceae</taxon>
        <taxon>Polyplosphaeria</taxon>
    </lineage>
</organism>
<name>A0A9P4UZG4_9PLEO</name>
<feature type="compositionally biased region" description="Basic and acidic residues" evidence="1">
    <location>
        <begin position="390"/>
        <end position="406"/>
    </location>
</feature>
<keyword evidence="3" id="KW-1185">Reference proteome</keyword>
<gene>
    <name evidence="2" type="ORF">EJ04DRAFT_584321</name>
</gene>
<reference evidence="2" key="1">
    <citation type="journal article" date="2020" name="Stud. Mycol.">
        <title>101 Dothideomycetes genomes: a test case for predicting lifestyles and emergence of pathogens.</title>
        <authorList>
            <person name="Haridas S."/>
            <person name="Albert R."/>
            <person name="Binder M."/>
            <person name="Bloem J."/>
            <person name="Labutti K."/>
            <person name="Salamov A."/>
            <person name="Andreopoulos B."/>
            <person name="Baker S."/>
            <person name="Barry K."/>
            <person name="Bills G."/>
            <person name="Bluhm B."/>
            <person name="Cannon C."/>
            <person name="Castanera R."/>
            <person name="Culley D."/>
            <person name="Daum C."/>
            <person name="Ezra D."/>
            <person name="Gonzalez J."/>
            <person name="Henrissat B."/>
            <person name="Kuo A."/>
            <person name="Liang C."/>
            <person name="Lipzen A."/>
            <person name="Lutzoni F."/>
            <person name="Magnuson J."/>
            <person name="Mondo S."/>
            <person name="Nolan M."/>
            <person name="Ohm R."/>
            <person name="Pangilinan J."/>
            <person name="Park H.-J."/>
            <person name="Ramirez L."/>
            <person name="Alfaro M."/>
            <person name="Sun H."/>
            <person name="Tritt A."/>
            <person name="Yoshinaga Y."/>
            <person name="Zwiers L.-H."/>
            <person name="Turgeon B."/>
            <person name="Goodwin S."/>
            <person name="Spatafora J."/>
            <person name="Crous P."/>
            <person name="Grigoriev I."/>
        </authorList>
    </citation>
    <scope>NUCLEOTIDE SEQUENCE</scope>
    <source>
        <strain evidence="2">CBS 125425</strain>
    </source>
</reference>
<comment type="caution">
    <text evidence="2">The sequence shown here is derived from an EMBL/GenBank/DDBJ whole genome shotgun (WGS) entry which is preliminary data.</text>
</comment>
<sequence>MGLLSKLFPKTKHDHRDRTVVQQATATSDNVSTNAEDDNKSLHPTQEPANNKFPDSSVRKAEAHAAAPGIVSKAKNLHEDWLEQHALKTKSIILQVDRCKIYYELPLDKVPRSSQFLVELSKKPPAERHVWLATFNINDVKNYLSDANQPCDMSTLAFRSSWEDLVRHGLLAEKMQDNKEQERVIAAMDQRSKLDEVERLKMFDAELLNYVYLQTTKDSRVRGFYVSKAGNMEKSTVLSLTAPKEFRAEVDAFRRKQGWSGLEDPDSDVDEEWCVLDENGEEYNPRFEMLHLDDEDFDVESNEDCFHGEIEDNKSIASVEKADSVIETLNPSAVTPPGVDDGKASENSRKVAVPKQNISLRRSVPKPQPAPKQEAPKRDTLKTGALQEHAQPKDDALTKHPVDKSTRLPVRLTAVKQSPSQSGFYAPPHHTGNATESLPSQPNIRTGYPRSPGPSPYLNPLHPQSGLPTRSTSSTLRSPLIPATPITSPFAPSSRLRRPGTPSHLATLQLPDYSDIPSNTTNPPSRIPNPYSRIHRMQDLQYSTSADAEPKFKTQHPYERPIRAVIEGLEKPVRQPRVPVPTEELRVAPTLRDRGSLNFARKEGEKEEE</sequence>
<feature type="region of interest" description="Disordered" evidence="1">
    <location>
        <begin position="1"/>
        <end position="56"/>
    </location>
</feature>
<feature type="compositionally biased region" description="Basic and acidic residues" evidence="1">
    <location>
        <begin position="583"/>
        <end position="609"/>
    </location>
</feature>
<feature type="compositionally biased region" description="Polar residues" evidence="1">
    <location>
        <begin position="20"/>
        <end position="34"/>
    </location>
</feature>
<dbReference type="AlphaFoldDB" id="A0A9P4UZG4"/>
<evidence type="ECO:0000313" key="3">
    <source>
        <dbReference type="Proteomes" id="UP000799444"/>
    </source>
</evidence>
<feature type="compositionally biased region" description="Basic and acidic residues" evidence="1">
    <location>
        <begin position="340"/>
        <end position="349"/>
    </location>
</feature>
<protein>
    <submittedName>
        <fullName evidence="2">Uncharacterized protein</fullName>
    </submittedName>
</protein>
<feature type="compositionally biased region" description="Low complexity" evidence="1">
    <location>
        <begin position="467"/>
        <end position="480"/>
    </location>
</feature>
<feature type="compositionally biased region" description="Polar residues" evidence="1">
    <location>
        <begin position="432"/>
        <end position="444"/>
    </location>
</feature>
<feature type="region of interest" description="Disordered" evidence="1">
    <location>
        <begin position="329"/>
        <end position="530"/>
    </location>
</feature>
<evidence type="ECO:0000256" key="1">
    <source>
        <dbReference type="SAM" id="MobiDB-lite"/>
    </source>
</evidence>